<evidence type="ECO:0000313" key="2">
    <source>
        <dbReference type="EMBL" id="EGF93069.1"/>
    </source>
</evidence>
<name>F4QJ06_9CAUL</name>
<sequence length="240" mass="27200">MKLSDAQRSARGAAVNEGSNRYADQHEQFDMFLSQEEKDRMKERELFPTQPWNVRAMIQTLGPLIFGSWPTVPADIVIYEPCAGLGHQVAPLREYFPDVRPSDIEDWRRGFPLADALAFEAVTPSEKSVMCTNPPFTLADAIVRQAQKTCDNVIILARLGLICGKERYELHHRNPLGNLKTFLPCTERTPMVLGFYDPAANKPQEFAWFHYQRGYTGHATVVNLPPGLKAELMRPEDVKI</sequence>
<dbReference type="GO" id="GO:0008168">
    <property type="term" value="F:methyltransferase activity"/>
    <property type="evidence" value="ECO:0007669"/>
    <property type="project" value="UniProtKB-KW"/>
</dbReference>
<dbReference type="AlphaFoldDB" id="F4QJ06"/>
<reference evidence="3" key="1">
    <citation type="submission" date="2011-03" db="EMBL/GenBank/DDBJ databases">
        <title>Draft genome sequence of Brevundimonas diminuta.</title>
        <authorList>
            <person name="Brown P.J.B."/>
            <person name="Buechlein A."/>
            <person name="Hemmerich C."/>
            <person name="Brun Y.V."/>
        </authorList>
    </citation>
    <scope>NUCLEOTIDE SEQUENCE [LARGE SCALE GENOMIC DNA]</scope>
    <source>
        <strain evidence="3">C19</strain>
    </source>
</reference>
<dbReference type="OrthoDB" id="1079385at2"/>
<evidence type="ECO:0000313" key="3">
    <source>
        <dbReference type="Proteomes" id="UP000006512"/>
    </source>
</evidence>
<keyword evidence="3" id="KW-1185">Reference proteome</keyword>
<proteinExistence type="predicted"/>
<dbReference type="GO" id="GO:0032259">
    <property type="term" value="P:methylation"/>
    <property type="evidence" value="ECO:0007669"/>
    <property type="project" value="UniProtKB-KW"/>
</dbReference>
<keyword evidence="2" id="KW-0489">Methyltransferase</keyword>
<organism evidence="2 3">
    <name type="scientific">Asticcacaulis biprosthecium C19</name>
    <dbReference type="NCBI Taxonomy" id="715226"/>
    <lineage>
        <taxon>Bacteria</taxon>
        <taxon>Pseudomonadati</taxon>
        <taxon>Pseudomonadota</taxon>
        <taxon>Alphaproteobacteria</taxon>
        <taxon>Caulobacterales</taxon>
        <taxon>Caulobacteraceae</taxon>
        <taxon>Asticcacaulis</taxon>
    </lineage>
</organism>
<evidence type="ECO:0000256" key="1">
    <source>
        <dbReference type="SAM" id="MobiDB-lite"/>
    </source>
</evidence>
<dbReference type="HOGENOM" id="CLU_094523_0_0_5"/>
<feature type="region of interest" description="Disordered" evidence="1">
    <location>
        <begin position="1"/>
        <end position="20"/>
    </location>
</feature>
<dbReference type="EMBL" id="GL883077">
    <property type="protein sequence ID" value="EGF93069.1"/>
    <property type="molecule type" value="Genomic_DNA"/>
</dbReference>
<dbReference type="Proteomes" id="UP000006512">
    <property type="component" value="Unassembled WGS sequence"/>
</dbReference>
<gene>
    <name evidence="2" type="ORF">ABI_15090</name>
</gene>
<dbReference type="eggNOG" id="COG0827">
    <property type="taxonomic scope" value="Bacteria"/>
</dbReference>
<protein>
    <submittedName>
        <fullName evidence="2">Methyltransferase small</fullName>
    </submittedName>
</protein>
<keyword evidence="2" id="KW-0808">Transferase</keyword>
<dbReference type="STRING" id="715226.ABI_15090"/>
<dbReference type="InterPro" id="IPR029063">
    <property type="entry name" value="SAM-dependent_MTases_sf"/>
</dbReference>
<accession>F4QJ06</accession>
<dbReference type="SUPFAM" id="SSF53335">
    <property type="entry name" value="S-adenosyl-L-methionine-dependent methyltransferases"/>
    <property type="match status" value="1"/>
</dbReference>
<dbReference type="RefSeq" id="WP_006272256.1">
    <property type="nucleotide sequence ID" value="NZ_GL883077.1"/>
</dbReference>